<evidence type="ECO:0000256" key="3">
    <source>
        <dbReference type="ARBA" id="ARBA00022777"/>
    </source>
</evidence>
<evidence type="ECO:0000256" key="2">
    <source>
        <dbReference type="ARBA" id="ARBA00022679"/>
    </source>
</evidence>
<evidence type="ECO:0000256" key="1">
    <source>
        <dbReference type="ARBA" id="ARBA00022527"/>
    </source>
</evidence>
<proteinExistence type="predicted"/>
<dbReference type="PANTHER" id="PTHR43242:SF1">
    <property type="entry name" value="NAD(P)-BINDING ROSSMANN-FOLD SUPERFAMILY PROTEIN"/>
    <property type="match status" value="1"/>
</dbReference>
<dbReference type="InterPro" id="IPR036291">
    <property type="entry name" value="NAD(P)-bd_dom_sf"/>
</dbReference>
<evidence type="ECO:0000259" key="4">
    <source>
        <dbReference type="PROSITE" id="PS51158"/>
    </source>
</evidence>
<dbReference type="Pfam" id="PF07081">
    <property type="entry name" value="DUF1349"/>
    <property type="match status" value="1"/>
</dbReference>
<dbReference type="EMBL" id="BDSP01000114">
    <property type="protein sequence ID" value="GAX17210.1"/>
    <property type="molecule type" value="Genomic_DNA"/>
</dbReference>
<gene>
    <name evidence="5" type="ORF">FisN_10Lh063</name>
</gene>
<dbReference type="Pfam" id="PF04321">
    <property type="entry name" value="RmlD_sub_bind"/>
    <property type="match status" value="1"/>
</dbReference>
<dbReference type="InParanoid" id="A0A1Z5JT60"/>
<comment type="caution">
    <text evidence="5">The sequence shown here is derived from an EMBL/GenBank/DDBJ whole genome shotgun (WGS) entry which is preliminary data.</text>
</comment>
<dbReference type="PANTHER" id="PTHR43242">
    <property type="entry name" value="NAD(P)-BINDING ROSSMANN-FOLD SUPERFAMILY PROTEIN"/>
    <property type="match status" value="1"/>
</dbReference>
<evidence type="ECO:0000313" key="5">
    <source>
        <dbReference type="EMBL" id="GAX17210.1"/>
    </source>
</evidence>
<dbReference type="Gene3D" id="3.40.50.720">
    <property type="entry name" value="NAD(P)-binding Rossmann-like Domain"/>
    <property type="match status" value="1"/>
</dbReference>
<dbReference type="SUPFAM" id="SSF51735">
    <property type="entry name" value="NAD(P)-binding Rossmann-fold domains"/>
    <property type="match status" value="1"/>
</dbReference>
<organism evidence="5 6">
    <name type="scientific">Fistulifera solaris</name>
    <name type="common">Oleaginous diatom</name>
    <dbReference type="NCBI Taxonomy" id="1519565"/>
    <lineage>
        <taxon>Eukaryota</taxon>
        <taxon>Sar</taxon>
        <taxon>Stramenopiles</taxon>
        <taxon>Ochrophyta</taxon>
        <taxon>Bacillariophyta</taxon>
        <taxon>Bacillariophyceae</taxon>
        <taxon>Bacillariophycidae</taxon>
        <taxon>Naviculales</taxon>
        <taxon>Naviculaceae</taxon>
        <taxon>Fistulifera</taxon>
    </lineage>
</organism>
<dbReference type="SUPFAM" id="SSF49899">
    <property type="entry name" value="Concanavalin A-like lectins/glucanases"/>
    <property type="match status" value="1"/>
</dbReference>
<dbReference type="InterPro" id="IPR029903">
    <property type="entry name" value="RmlD-like-bd"/>
</dbReference>
<dbReference type="Proteomes" id="UP000198406">
    <property type="component" value="Unassembled WGS sequence"/>
</dbReference>
<keyword evidence="1" id="KW-0723">Serine/threonine-protein kinase</keyword>
<protein>
    <recommendedName>
        <fullName evidence="4">Alpha-type protein kinase domain-containing protein</fullName>
    </recommendedName>
</protein>
<dbReference type="GO" id="GO:0004674">
    <property type="term" value="F:protein serine/threonine kinase activity"/>
    <property type="evidence" value="ECO:0007669"/>
    <property type="project" value="UniProtKB-KW"/>
</dbReference>
<sequence length="577" mass="64449">MSLQSKSLNILLTGASGYLGQHILHALLTKGSIANEDASIFVGALYYRSSDLSEAIESFITSHTSVCSVQCQALDFTDKAAVYQFLNSSSQRWDVCIHTAAMASPKVCQENPSLAMAVNNPIIFFQALQQHNPSLRLVALSTDQVYEGTDPPYRETSPTVPVNVYGATKRALEDTCQQYFAQSGIVLRSSILLGPLAPFVPAHDTFLHFVSSRPPPQQTTYWTDERRNVLAVQDAVQIILHFTCRDTKSVGVYNMGGLHSYSRIEMAQAVFAYHGYDTSESLQPASKAQCQPQAKEVPSPLDISMESAQLMQILPSRPFKSLEQIIQSTFAPQEANDPIIVFSGLQDIYDPNHRPLGQLRWRCAPDSWSPTTGREGCDGSWRVEDNKLIVYPAAKKDYWRKTYYEPLLLKDDGAVLEYADLHADQHYTVEVKFDLVAAAQFDQAGIFIRCDAEHWIKTGIEVVDGTPRLSCVVTNEFSDWSTQYWGSFRHLTPDTILVQDVEMRVHCRGTSFVVEAKMGVKFDFIRISHLRVFPDKFAAGVFACCPEDQKGGCATFHEFRVVEGSVMDHNADGNHEE</sequence>
<evidence type="ECO:0000313" key="6">
    <source>
        <dbReference type="Proteomes" id="UP000198406"/>
    </source>
</evidence>
<accession>A0A1Z5JT60</accession>
<dbReference type="GO" id="GO:0005524">
    <property type="term" value="F:ATP binding"/>
    <property type="evidence" value="ECO:0007669"/>
    <property type="project" value="InterPro"/>
</dbReference>
<dbReference type="AlphaFoldDB" id="A0A1Z5JT60"/>
<keyword evidence="2" id="KW-0808">Transferase</keyword>
<dbReference type="InterPro" id="IPR009784">
    <property type="entry name" value="DUF1349"/>
</dbReference>
<dbReference type="InterPro" id="IPR013320">
    <property type="entry name" value="ConA-like_dom_sf"/>
</dbReference>
<dbReference type="InterPro" id="IPR004166">
    <property type="entry name" value="a-kinase_dom"/>
</dbReference>
<keyword evidence="6" id="KW-1185">Reference proteome</keyword>
<dbReference type="PROSITE" id="PS51158">
    <property type="entry name" value="ALPHA_KINASE"/>
    <property type="match status" value="1"/>
</dbReference>
<reference evidence="5 6" key="1">
    <citation type="journal article" date="2015" name="Plant Cell">
        <title>Oil accumulation by the oleaginous diatom Fistulifera solaris as revealed by the genome and transcriptome.</title>
        <authorList>
            <person name="Tanaka T."/>
            <person name="Maeda Y."/>
            <person name="Veluchamy A."/>
            <person name="Tanaka M."/>
            <person name="Abida H."/>
            <person name="Marechal E."/>
            <person name="Bowler C."/>
            <person name="Muto M."/>
            <person name="Sunaga Y."/>
            <person name="Tanaka M."/>
            <person name="Yoshino T."/>
            <person name="Taniguchi T."/>
            <person name="Fukuda Y."/>
            <person name="Nemoto M."/>
            <person name="Matsumoto M."/>
            <person name="Wong P.S."/>
            <person name="Aburatani S."/>
            <person name="Fujibuchi W."/>
        </authorList>
    </citation>
    <scope>NUCLEOTIDE SEQUENCE [LARGE SCALE GENOMIC DNA]</scope>
    <source>
        <strain evidence="5 6">JPCC DA0580</strain>
    </source>
</reference>
<dbReference type="OrthoDB" id="42525at2759"/>
<name>A0A1Z5JT60_FISSO</name>
<keyword evidence="3" id="KW-0418">Kinase</keyword>
<feature type="domain" description="Alpha-type protein kinase" evidence="4">
    <location>
        <begin position="1"/>
        <end position="79"/>
    </location>
</feature>
<dbReference type="Gene3D" id="2.60.120.200">
    <property type="match status" value="1"/>
</dbReference>